<feature type="region of interest" description="Disordered" evidence="1">
    <location>
        <begin position="215"/>
        <end position="236"/>
    </location>
</feature>
<feature type="transmembrane region" description="Helical" evidence="2">
    <location>
        <begin position="179"/>
        <end position="201"/>
    </location>
</feature>
<keyword evidence="2" id="KW-0812">Transmembrane</keyword>
<keyword evidence="4" id="KW-1185">Reference proteome</keyword>
<organism evidence="3 4">
    <name type="scientific">Hamadaea flava</name>
    <dbReference type="NCBI Taxonomy" id="1742688"/>
    <lineage>
        <taxon>Bacteria</taxon>
        <taxon>Bacillati</taxon>
        <taxon>Actinomycetota</taxon>
        <taxon>Actinomycetes</taxon>
        <taxon>Micromonosporales</taxon>
        <taxon>Micromonosporaceae</taxon>
        <taxon>Hamadaea</taxon>
    </lineage>
</organism>
<feature type="transmembrane region" description="Helical" evidence="2">
    <location>
        <begin position="150"/>
        <end position="173"/>
    </location>
</feature>
<keyword evidence="2" id="KW-0472">Membrane</keyword>
<feature type="transmembrane region" description="Helical" evidence="2">
    <location>
        <begin position="87"/>
        <end position="106"/>
    </location>
</feature>
<accession>A0ABV8LUC7</accession>
<comment type="caution">
    <text evidence="3">The sequence shown here is derived from an EMBL/GenBank/DDBJ whole genome shotgun (WGS) entry which is preliminary data.</text>
</comment>
<name>A0ABV8LUC7_9ACTN</name>
<feature type="transmembrane region" description="Helical" evidence="2">
    <location>
        <begin position="118"/>
        <end position="138"/>
    </location>
</feature>
<evidence type="ECO:0000256" key="2">
    <source>
        <dbReference type="SAM" id="Phobius"/>
    </source>
</evidence>
<evidence type="ECO:0000313" key="3">
    <source>
        <dbReference type="EMBL" id="MFC4134611.1"/>
    </source>
</evidence>
<sequence length="236" mass="25281">MTSSWKSQWPAPAGLIVLSLVPVIAAFVRGAELASRPEVTPDNARFVTAPLPIVLHIVGSILFSVLGALQFAPSLRRRRWHRYAGRLVVPSGIAVAGSGLWMTLTYAMPPIEDSGLSVIRVVVSTGMLLCLVLGFVAVRRRDFTTHRAWMMRAYALGLGAGTQAFTFGFWTVAVGEPGVGAYALLMLAAWLINLAVAEWFIARRKPRRLAGLSGSGEITGDAGDGRPVPRSTASRG</sequence>
<dbReference type="Pfam" id="PF10067">
    <property type="entry name" value="DUF2306"/>
    <property type="match status" value="1"/>
</dbReference>
<keyword evidence="2" id="KW-1133">Transmembrane helix</keyword>
<proteinExistence type="predicted"/>
<dbReference type="RefSeq" id="WP_253761242.1">
    <property type="nucleotide sequence ID" value="NZ_JAMZDZ010000001.1"/>
</dbReference>
<evidence type="ECO:0000313" key="4">
    <source>
        <dbReference type="Proteomes" id="UP001595816"/>
    </source>
</evidence>
<dbReference type="EMBL" id="JBHSAY010000015">
    <property type="protein sequence ID" value="MFC4134611.1"/>
    <property type="molecule type" value="Genomic_DNA"/>
</dbReference>
<reference evidence="4" key="1">
    <citation type="journal article" date="2019" name="Int. J. Syst. Evol. Microbiol.">
        <title>The Global Catalogue of Microorganisms (GCM) 10K type strain sequencing project: providing services to taxonomists for standard genome sequencing and annotation.</title>
        <authorList>
            <consortium name="The Broad Institute Genomics Platform"/>
            <consortium name="The Broad Institute Genome Sequencing Center for Infectious Disease"/>
            <person name="Wu L."/>
            <person name="Ma J."/>
        </authorList>
    </citation>
    <scope>NUCLEOTIDE SEQUENCE [LARGE SCALE GENOMIC DNA]</scope>
    <source>
        <strain evidence="4">CGMCC 4.7289</strain>
    </source>
</reference>
<gene>
    <name evidence="3" type="ORF">ACFOZ4_28710</name>
</gene>
<protein>
    <submittedName>
        <fullName evidence="3">DUF2306 domain-containing protein</fullName>
    </submittedName>
</protein>
<feature type="transmembrane region" description="Helical" evidence="2">
    <location>
        <begin position="54"/>
        <end position="75"/>
    </location>
</feature>
<dbReference type="Proteomes" id="UP001595816">
    <property type="component" value="Unassembled WGS sequence"/>
</dbReference>
<dbReference type="InterPro" id="IPR018750">
    <property type="entry name" value="DUF2306_membrane"/>
</dbReference>
<evidence type="ECO:0000256" key="1">
    <source>
        <dbReference type="SAM" id="MobiDB-lite"/>
    </source>
</evidence>